<evidence type="ECO:0000313" key="3">
    <source>
        <dbReference type="Proteomes" id="UP001206925"/>
    </source>
</evidence>
<dbReference type="InterPro" id="IPR032675">
    <property type="entry name" value="LRR_dom_sf"/>
</dbReference>
<protein>
    <submittedName>
        <fullName evidence="2">Uncharacterized protein</fullName>
    </submittedName>
</protein>
<keyword evidence="1" id="KW-0732">Signal</keyword>
<name>A0AAD5CUC8_AMBAR</name>
<dbReference type="Proteomes" id="UP001206925">
    <property type="component" value="Unassembled WGS sequence"/>
</dbReference>
<organism evidence="2 3">
    <name type="scientific">Ambrosia artemisiifolia</name>
    <name type="common">Common ragweed</name>
    <dbReference type="NCBI Taxonomy" id="4212"/>
    <lineage>
        <taxon>Eukaryota</taxon>
        <taxon>Viridiplantae</taxon>
        <taxon>Streptophyta</taxon>
        <taxon>Embryophyta</taxon>
        <taxon>Tracheophyta</taxon>
        <taxon>Spermatophyta</taxon>
        <taxon>Magnoliopsida</taxon>
        <taxon>eudicotyledons</taxon>
        <taxon>Gunneridae</taxon>
        <taxon>Pentapetalae</taxon>
        <taxon>asterids</taxon>
        <taxon>campanulids</taxon>
        <taxon>Asterales</taxon>
        <taxon>Asteraceae</taxon>
        <taxon>Asteroideae</taxon>
        <taxon>Heliantheae alliance</taxon>
        <taxon>Heliantheae</taxon>
        <taxon>Ambrosia</taxon>
    </lineage>
</organism>
<keyword evidence="3" id="KW-1185">Reference proteome</keyword>
<gene>
    <name evidence="2" type="ORF">M8C21_016712</name>
</gene>
<dbReference type="EMBL" id="JAMZMK010006739">
    <property type="protein sequence ID" value="KAI7747510.1"/>
    <property type="molecule type" value="Genomic_DNA"/>
</dbReference>
<evidence type="ECO:0000256" key="1">
    <source>
        <dbReference type="SAM" id="SignalP"/>
    </source>
</evidence>
<sequence length="131" mass="14685">MSITVHKTLKLLFTLLLSLLLFGVTYVHAQDGYLPQDEVRVLRDIADELGKRYWNFSLNPSDNNTNWATPSLDETSPYNNTLKCNCSYPEGVCHVIAISLEGQDLDGVLPPSLAKSQSYLTSKQLIWPVIT</sequence>
<proteinExistence type="predicted"/>
<dbReference type="Gene3D" id="3.80.10.10">
    <property type="entry name" value="Ribonuclease Inhibitor"/>
    <property type="match status" value="1"/>
</dbReference>
<accession>A0AAD5CUC8</accession>
<feature type="chain" id="PRO_5042270711" evidence="1">
    <location>
        <begin position="30"/>
        <end position="131"/>
    </location>
</feature>
<feature type="signal peptide" evidence="1">
    <location>
        <begin position="1"/>
        <end position="29"/>
    </location>
</feature>
<reference evidence="2" key="1">
    <citation type="submission" date="2022-06" db="EMBL/GenBank/DDBJ databases">
        <title>Uncovering the hologenomic basis of an extraordinary plant invasion.</title>
        <authorList>
            <person name="Bieker V.C."/>
            <person name="Martin M.D."/>
            <person name="Gilbert T."/>
            <person name="Hodgins K."/>
            <person name="Battlay P."/>
            <person name="Petersen B."/>
            <person name="Wilson J."/>
        </authorList>
    </citation>
    <scope>NUCLEOTIDE SEQUENCE</scope>
    <source>
        <strain evidence="2">AA19_3_7</strain>
        <tissue evidence="2">Leaf</tissue>
    </source>
</reference>
<comment type="caution">
    <text evidence="2">The sequence shown here is derived from an EMBL/GenBank/DDBJ whole genome shotgun (WGS) entry which is preliminary data.</text>
</comment>
<evidence type="ECO:0000313" key="2">
    <source>
        <dbReference type="EMBL" id="KAI7747510.1"/>
    </source>
</evidence>
<dbReference type="AlphaFoldDB" id="A0AAD5CUC8"/>